<comment type="caution">
    <text evidence="2">The sequence shown here is derived from an EMBL/GenBank/DDBJ whole genome shotgun (WGS) entry which is preliminary data.</text>
</comment>
<organism evidence="2 3">
    <name type="scientific">Cymbomonas tetramitiformis</name>
    <dbReference type="NCBI Taxonomy" id="36881"/>
    <lineage>
        <taxon>Eukaryota</taxon>
        <taxon>Viridiplantae</taxon>
        <taxon>Chlorophyta</taxon>
        <taxon>Pyramimonadophyceae</taxon>
        <taxon>Pyramimonadales</taxon>
        <taxon>Pyramimonadaceae</taxon>
        <taxon>Cymbomonas</taxon>
    </lineage>
</organism>
<dbReference type="PROSITE" id="PS50330">
    <property type="entry name" value="UIM"/>
    <property type="match status" value="1"/>
</dbReference>
<dbReference type="AlphaFoldDB" id="A0AAE0F4S9"/>
<gene>
    <name evidence="2" type="ORF">CYMTET_38595</name>
</gene>
<feature type="region of interest" description="Disordered" evidence="1">
    <location>
        <begin position="89"/>
        <end position="364"/>
    </location>
</feature>
<feature type="compositionally biased region" description="Low complexity" evidence="1">
    <location>
        <begin position="519"/>
        <end position="532"/>
    </location>
</feature>
<feature type="compositionally biased region" description="Low complexity" evidence="1">
    <location>
        <begin position="322"/>
        <end position="336"/>
    </location>
</feature>
<evidence type="ECO:0000256" key="1">
    <source>
        <dbReference type="SAM" id="MobiDB-lite"/>
    </source>
</evidence>
<dbReference type="EMBL" id="LGRX02025639">
    <property type="protein sequence ID" value="KAK3252096.1"/>
    <property type="molecule type" value="Genomic_DNA"/>
</dbReference>
<feature type="region of interest" description="Disordered" evidence="1">
    <location>
        <begin position="380"/>
        <end position="406"/>
    </location>
</feature>
<feature type="compositionally biased region" description="Basic and acidic residues" evidence="1">
    <location>
        <begin position="179"/>
        <end position="191"/>
    </location>
</feature>
<accession>A0AAE0F4S9</accession>
<evidence type="ECO:0000313" key="2">
    <source>
        <dbReference type="EMBL" id="KAK3252096.1"/>
    </source>
</evidence>
<feature type="compositionally biased region" description="Basic residues" evidence="1">
    <location>
        <begin position="1"/>
        <end position="18"/>
    </location>
</feature>
<feature type="compositionally biased region" description="Low complexity" evidence="1">
    <location>
        <begin position="144"/>
        <end position="159"/>
    </location>
</feature>
<feature type="region of interest" description="Disordered" evidence="1">
    <location>
        <begin position="481"/>
        <end position="542"/>
    </location>
</feature>
<dbReference type="Proteomes" id="UP001190700">
    <property type="component" value="Unassembled WGS sequence"/>
</dbReference>
<reference evidence="2 3" key="1">
    <citation type="journal article" date="2015" name="Genome Biol. Evol.">
        <title>Comparative Genomics of a Bacterivorous Green Alga Reveals Evolutionary Causalities and Consequences of Phago-Mixotrophic Mode of Nutrition.</title>
        <authorList>
            <person name="Burns J.A."/>
            <person name="Paasch A."/>
            <person name="Narechania A."/>
            <person name="Kim E."/>
        </authorList>
    </citation>
    <scope>NUCLEOTIDE SEQUENCE [LARGE SCALE GENOMIC DNA]</scope>
    <source>
        <strain evidence="2 3">PLY_AMNH</strain>
    </source>
</reference>
<feature type="compositionally biased region" description="Basic residues" evidence="1">
    <location>
        <begin position="349"/>
        <end position="358"/>
    </location>
</feature>
<evidence type="ECO:0000313" key="3">
    <source>
        <dbReference type="Proteomes" id="UP001190700"/>
    </source>
</evidence>
<dbReference type="InterPro" id="IPR003903">
    <property type="entry name" value="UIM_dom"/>
</dbReference>
<feature type="compositionally biased region" description="Low complexity" evidence="1">
    <location>
        <begin position="279"/>
        <end position="292"/>
    </location>
</feature>
<feature type="compositionally biased region" description="Acidic residues" evidence="1">
    <location>
        <begin position="112"/>
        <end position="122"/>
    </location>
</feature>
<name>A0AAE0F4S9_9CHLO</name>
<feature type="region of interest" description="Disordered" evidence="1">
    <location>
        <begin position="1"/>
        <end position="43"/>
    </location>
</feature>
<keyword evidence="3" id="KW-1185">Reference proteome</keyword>
<proteinExistence type="predicted"/>
<protein>
    <submittedName>
        <fullName evidence="2">Uncharacterized protein</fullName>
    </submittedName>
</protein>
<sequence length="587" mass="61769">MGNKKRGKTTTQKKKAKSRTQAQAALKRAQNSQKSPGGGDQLSEADVVDIFLGLYDADEDLIKDIVADNRCSGVSFDLDKISETMSAIFAQRSEETGPAEGSARPAGGQDEPVGDSESDSDEEMRLALAMSLQESNSHIRRGDAGSSSSSTGPSACPSGDTEPGATVSAESSCVAEVTDTPRAEEGWEAVRPRRKEKGQATWGASETPLEWRADPAVKPANRRPLSAPGGPQWRSWWTKWDSPASLFSPQHDEPAQHPAFSETESERQLEDLMDQLLPSASSGEAAAAEKAGLQLGVDVRSDKGKGKAPLYKPPCHAAPPVATGSAGTSSGSGARPASPPEPPGTARPGKGKKKKKGKAAAADPAAMEFLRSMLSETTFQDDLIQARSRSSPPPAAELPTRHEELQQACRCPSMDVVALYGDMNAALGVLLQMAGIAGDDDGEEAAIGLDAALDDAGPEGCERNAGSSDEDFPFHEFPAECQPQRSLSPEAETLQPPTSPPGDAANQGGASWWKPWRWGSSADGDSRAGGPSESYRDGDAQEQAKLQVLRDHMPGADLEQLQGMLAMQLKCRSGGWGPVAEAEGCGT</sequence>